<dbReference type="Pfam" id="PF00702">
    <property type="entry name" value="Hydrolase"/>
    <property type="match status" value="1"/>
</dbReference>
<dbReference type="FunFam" id="3.40.50.1000:FF:000144">
    <property type="entry name" value="copper-transporting ATPase 1 isoform X2"/>
    <property type="match status" value="1"/>
</dbReference>
<comment type="subcellular location">
    <subcellularLocation>
        <location evidence="1">Endomembrane system</location>
        <topology evidence="1">Multi-pass membrane protein</topology>
    </subcellularLocation>
</comment>
<dbReference type="GO" id="GO:0140581">
    <property type="term" value="F:P-type monovalent copper transporter activity"/>
    <property type="evidence" value="ECO:0007669"/>
    <property type="project" value="UniProtKB-EC"/>
</dbReference>
<evidence type="ECO:0000256" key="11">
    <source>
        <dbReference type="ARBA" id="ARBA00022989"/>
    </source>
</evidence>
<gene>
    <name evidence="15" type="ORF">T459_08698</name>
</gene>
<dbReference type="Gene3D" id="3.40.1110.10">
    <property type="entry name" value="Calcium-transporting ATPase, cytoplasmic domain N"/>
    <property type="match status" value="1"/>
</dbReference>
<evidence type="ECO:0000256" key="12">
    <source>
        <dbReference type="ARBA" id="ARBA00023008"/>
    </source>
</evidence>
<keyword evidence="10" id="KW-1278">Translocase</keyword>
<keyword evidence="12" id="KW-0186">Copper</keyword>
<dbReference type="GO" id="GO:0046872">
    <property type="term" value="F:metal ion binding"/>
    <property type="evidence" value="ECO:0007669"/>
    <property type="project" value="UniProtKB-KW"/>
</dbReference>
<dbReference type="InterPro" id="IPR036412">
    <property type="entry name" value="HAD-like_sf"/>
</dbReference>
<sequence>MNGRFELSVSNKTGTLTTNRMTVVKTCFCMNIKDVVLELAEGGLRARTKGASVKLSALCIVGIKDLVRPEVREFVALCRSAGVNVRMVTGDNINTATAIARECGILTDPGIAIEVALDPSHVEISMGFAVLGAHYFKPVLFKEMPKSPRFQVA</sequence>
<keyword evidence="7" id="KW-0187">Copper transport</keyword>
<dbReference type="SUPFAM" id="SSF56784">
    <property type="entry name" value="HAD-like"/>
    <property type="match status" value="1"/>
</dbReference>
<evidence type="ECO:0000256" key="5">
    <source>
        <dbReference type="ARBA" id="ARBA00022723"/>
    </source>
</evidence>
<keyword evidence="3" id="KW-0813">Transport</keyword>
<keyword evidence="5" id="KW-0479">Metal-binding</keyword>
<dbReference type="PANTHER" id="PTHR24093:SF474">
    <property type="entry name" value="CALCIUM-TRANSPORTING ATPASE 2, PLASMA MEMBRANE-TYPE"/>
    <property type="match status" value="1"/>
</dbReference>
<name>A0A2G2ZX74_CAPAN</name>
<evidence type="ECO:0000313" key="16">
    <source>
        <dbReference type="Proteomes" id="UP000222542"/>
    </source>
</evidence>
<evidence type="ECO:0000256" key="14">
    <source>
        <dbReference type="ARBA" id="ARBA00023136"/>
    </source>
</evidence>
<keyword evidence="14" id="KW-0472">Membrane</keyword>
<dbReference type="EMBL" id="AYRZ02000003">
    <property type="protein sequence ID" value="PHT86592.1"/>
    <property type="molecule type" value="Genomic_DNA"/>
</dbReference>
<evidence type="ECO:0000256" key="3">
    <source>
        <dbReference type="ARBA" id="ARBA00022448"/>
    </source>
</evidence>
<evidence type="ECO:0000256" key="4">
    <source>
        <dbReference type="ARBA" id="ARBA00022692"/>
    </source>
</evidence>
<keyword evidence="9" id="KW-0460">Magnesium</keyword>
<dbReference type="AlphaFoldDB" id="A0A2G2ZX74"/>
<evidence type="ECO:0000256" key="1">
    <source>
        <dbReference type="ARBA" id="ARBA00004127"/>
    </source>
</evidence>
<accession>A0A2G2ZX74</accession>
<dbReference type="EC" id="7.2.2.8" evidence="2"/>
<reference evidence="15 16" key="1">
    <citation type="journal article" date="2014" name="Nat. Genet.">
        <title>Genome sequence of the hot pepper provides insights into the evolution of pungency in Capsicum species.</title>
        <authorList>
            <person name="Kim S."/>
            <person name="Park M."/>
            <person name="Yeom S.I."/>
            <person name="Kim Y.M."/>
            <person name="Lee J.M."/>
            <person name="Lee H.A."/>
            <person name="Seo E."/>
            <person name="Choi J."/>
            <person name="Cheong K."/>
            <person name="Kim K.T."/>
            <person name="Jung K."/>
            <person name="Lee G.W."/>
            <person name="Oh S.K."/>
            <person name="Bae C."/>
            <person name="Kim S.B."/>
            <person name="Lee H.Y."/>
            <person name="Kim S.Y."/>
            <person name="Kim M.S."/>
            <person name="Kang B.C."/>
            <person name="Jo Y.D."/>
            <person name="Yang H.B."/>
            <person name="Jeong H.J."/>
            <person name="Kang W.H."/>
            <person name="Kwon J.K."/>
            <person name="Shin C."/>
            <person name="Lim J.Y."/>
            <person name="Park J.H."/>
            <person name="Huh J.H."/>
            <person name="Kim J.S."/>
            <person name="Kim B.D."/>
            <person name="Cohen O."/>
            <person name="Paran I."/>
            <person name="Suh M.C."/>
            <person name="Lee S.B."/>
            <person name="Kim Y.K."/>
            <person name="Shin Y."/>
            <person name="Noh S.J."/>
            <person name="Park J."/>
            <person name="Seo Y.S."/>
            <person name="Kwon S.Y."/>
            <person name="Kim H.A."/>
            <person name="Park J.M."/>
            <person name="Kim H.J."/>
            <person name="Choi S.B."/>
            <person name="Bosland P.W."/>
            <person name="Reeves G."/>
            <person name="Jo S.H."/>
            <person name="Lee B.W."/>
            <person name="Cho H.T."/>
            <person name="Choi H.S."/>
            <person name="Lee M.S."/>
            <person name="Yu Y."/>
            <person name="Do Choi Y."/>
            <person name="Park B.S."/>
            <person name="van Deynze A."/>
            <person name="Ashrafi H."/>
            <person name="Hill T."/>
            <person name="Kim W.T."/>
            <person name="Pai H.S."/>
            <person name="Ahn H.K."/>
            <person name="Yeam I."/>
            <person name="Giovannoni J.J."/>
            <person name="Rose J.K."/>
            <person name="Sorensen I."/>
            <person name="Lee S.J."/>
            <person name="Kim R.W."/>
            <person name="Choi I.Y."/>
            <person name="Choi B.S."/>
            <person name="Lim J.S."/>
            <person name="Lee Y.H."/>
            <person name="Choi D."/>
        </authorList>
    </citation>
    <scope>NUCLEOTIDE SEQUENCE [LARGE SCALE GENOMIC DNA]</scope>
    <source>
        <strain evidence="16">cv. CM334</strain>
    </source>
</reference>
<proteinExistence type="predicted"/>
<comment type="caution">
    <text evidence="15">The sequence shown here is derived from an EMBL/GenBank/DDBJ whole genome shotgun (WGS) entry which is preliminary data.</text>
</comment>
<organism evidence="15 16">
    <name type="scientific">Capsicum annuum</name>
    <name type="common">Capsicum pepper</name>
    <dbReference type="NCBI Taxonomy" id="4072"/>
    <lineage>
        <taxon>Eukaryota</taxon>
        <taxon>Viridiplantae</taxon>
        <taxon>Streptophyta</taxon>
        <taxon>Embryophyta</taxon>
        <taxon>Tracheophyta</taxon>
        <taxon>Spermatophyta</taxon>
        <taxon>Magnoliopsida</taxon>
        <taxon>eudicotyledons</taxon>
        <taxon>Gunneridae</taxon>
        <taxon>Pentapetalae</taxon>
        <taxon>asterids</taxon>
        <taxon>lamiids</taxon>
        <taxon>Solanales</taxon>
        <taxon>Solanaceae</taxon>
        <taxon>Solanoideae</taxon>
        <taxon>Capsiceae</taxon>
        <taxon>Capsicum</taxon>
    </lineage>
</organism>
<evidence type="ECO:0000256" key="2">
    <source>
        <dbReference type="ARBA" id="ARBA00012517"/>
    </source>
</evidence>
<dbReference type="GO" id="GO:0005524">
    <property type="term" value="F:ATP binding"/>
    <property type="evidence" value="ECO:0007669"/>
    <property type="project" value="UniProtKB-KW"/>
</dbReference>
<keyword evidence="11" id="KW-1133">Transmembrane helix</keyword>
<dbReference type="Gramene" id="PHT86592">
    <property type="protein sequence ID" value="PHT86592"/>
    <property type="gene ID" value="T459_08698"/>
</dbReference>
<keyword evidence="16" id="KW-1185">Reference proteome</keyword>
<evidence type="ECO:0000256" key="9">
    <source>
        <dbReference type="ARBA" id="ARBA00022842"/>
    </source>
</evidence>
<protein>
    <recommendedName>
        <fullName evidence="2">P-type Cu(+) transporter</fullName>
        <ecNumber evidence="2">7.2.2.8</ecNumber>
    </recommendedName>
</protein>
<keyword evidence="8" id="KW-0067">ATP-binding</keyword>
<evidence type="ECO:0000256" key="10">
    <source>
        <dbReference type="ARBA" id="ARBA00022967"/>
    </source>
</evidence>
<evidence type="ECO:0000256" key="6">
    <source>
        <dbReference type="ARBA" id="ARBA00022741"/>
    </source>
</evidence>
<dbReference type="InterPro" id="IPR023214">
    <property type="entry name" value="HAD_sf"/>
</dbReference>
<evidence type="ECO:0000313" key="15">
    <source>
        <dbReference type="EMBL" id="PHT86592.1"/>
    </source>
</evidence>
<dbReference type="InterPro" id="IPR023299">
    <property type="entry name" value="ATPase_P-typ_cyto_dom_N"/>
</dbReference>
<dbReference type="PANTHER" id="PTHR24093">
    <property type="entry name" value="CATION TRANSPORTING ATPASE"/>
    <property type="match status" value="1"/>
</dbReference>
<evidence type="ECO:0000256" key="7">
    <source>
        <dbReference type="ARBA" id="ARBA00022796"/>
    </source>
</evidence>
<keyword evidence="4" id="KW-0812">Transmembrane</keyword>
<keyword evidence="13" id="KW-0406">Ion transport</keyword>
<reference evidence="15 16" key="2">
    <citation type="journal article" date="2017" name="Genome Biol.">
        <title>New reference genome sequences of hot pepper reveal the massive evolution of plant disease-resistance genes by retroduplication.</title>
        <authorList>
            <person name="Kim S."/>
            <person name="Park J."/>
            <person name="Yeom S.I."/>
            <person name="Kim Y.M."/>
            <person name="Seo E."/>
            <person name="Kim K.T."/>
            <person name="Kim M.S."/>
            <person name="Lee J.M."/>
            <person name="Cheong K."/>
            <person name="Shin H.S."/>
            <person name="Kim S.B."/>
            <person name="Han K."/>
            <person name="Lee J."/>
            <person name="Park M."/>
            <person name="Lee H.A."/>
            <person name="Lee H.Y."/>
            <person name="Lee Y."/>
            <person name="Oh S."/>
            <person name="Lee J.H."/>
            <person name="Choi E."/>
            <person name="Choi E."/>
            <person name="Lee S.E."/>
            <person name="Jeon J."/>
            <person name="Kim H."/>
            <person name="Choi G."/>
            <person name="Song H."/>
            <person name="Lee J."/>
            <person name="Lee S.C."/>
            <person name="Kwon J.K."/>
            <person name="Lee H.Y."/>
            <person name="Koo N."/>
            <person name="Hong Y."/>
            <person name="Kim R.W."/>
            <person name="Kang W.H."/>
            <person name="Huh J.H."/>
            <person name="Kang B.C."/>
            <person name="Yang T.J."/>
            <person name="Lee Y.H."/>
            <person name="Bennetzen J.L."/>
            <person name="Choi D."/>
        </authorList>
    </citation>
    <scope>NUCLEOTIDE SEQUENCE [LARGE SCALE GENOMIC DNA]</scope>
    <source>
        <strain evidence="16">cv. CM334</strain>
    </source>
</reference>
<evidence type="ECO:0000256" key="13">
    <source>
        <dbReference type="ARBA" id="ARBA00023065"/>
    </source>
</evidence>
<dbReference type="GO" id="GO:0012505">
    <property type="term" value="C:endomembrane system"/>
    <property type="evidence" value="ECO:0007669"/>
    <property type="project" value="UniProtKB-SubCell"/>
</dbReference>
<evidence type="ECO:0000256" key="8">
    <source>
        <dbReference type="ARBA" id="ARBA00022840"/>
    </source>
</evidence>
<dbReference type="Gene3D" id="3.40.50.1000">
    <property type="entry name" value="HAD superfamily/HAD-like"/>
    <property type="match status" value="1"/>
</dbReference>
<keyword evidence="6" id="KW-0547">Nucleotide-binding</keyword>
<dbReference type="Proteomes" id="UP000222542">
    <property type="component" value="Unassembled WGS sequence"/>
</dbReference>